<sequence>MPPAPHAPPPASPRAPRWLWPFMLLLGSATMVVAWSSLSLATGRQHGWIALLAGLEAAWMLRLGGMLPGWPRRLLAAAATLLMAVLVQWFVVSGHIGAQMGLAPWEAAPKMGAFYVWTLARLANSWLDLLCLGLAPVLALRAAR</sequence>
<dbReference type="RefSeq" id="WP_162411233.1">
    <property type="nucleotide sequence ID" value="NZ_CP093331.1"/>
</dbReference>
<feature type="transmembrane region" description="Helical" evidence="1">
    <location>
        <begin position="74"/>
        <end position="92"/>
    </location>
</feature>
<accession>A0ABQ6Z4D2</accession>
<name>A0ABQ6Z4D2_9GAMM</name>
<evidence type="ECO:0000313" key="2">
    <source>
        <dbReference type="EMBL" id="KAF1692615.1"/>
    </source>
</evidence>
<feature type="transmembrane region" description="Helical" evidence="1">
    <location>
        <begin position="18"/>
        <end position="36"/>
    </location>
</feature>
<keyword evidence="3" id="KW-1185">Reference proteome</keyword>
<protein>
    <recommendedName>
        <fullName evidence="4">Transmembrane protein</fullName>
    </recommendedName>
</protein>
<evidence type="ECO:0000256" key="1">
    <source>
        <dbReference type="SAM" id="Phobius"/>
    </source>
</evidence>
<dbReference type="EMBL" id="PDWN01000015">
    <property type="protein sequence ID" value="KAF1692615.1"/>
    <property type="molecule type" value="Genomic_DNA"/>
</dbReference>
<keyword evidence="1" id="KW-0812">Transmembrane</keyword>
<organism evidence="2 3">
    <name type="scientific">Pseudoxanthomonas daejeonensis</name>
    <dbReference type="NCBI Taxonomy" id="266062"/>
    <lineage>
        <taxon>Bacteria</taxon>
        <taxon>Pseudomonadati</taxon>
        <taxon>Pseudomonadota</taxon>
        <taxon>Gammaproteobacteria</taxon>
        <taxon>Lysobacterales</taxon>
        <taxon>Lysobacteraceae</taxon>
        <taxon>Pseudoxanthomonas</taxon>
    </lineage>
</organism>
<reference evidence="2 3" key="1">
    <citation type="submission" date="2017-10" db="EMBL/GenBank/DDBJ databases">
        <title>Whole genome sequencing of members of genus Pseudoxanthomonas.</title>
        <authorList>
            <person name="Kumar S."/>
            <person name="Bansal K."/>
            <person name="Kaur A."/>
            <person name="Patil P."/>
            <person name="Sharma S."/>
            <person name="Patil P.B."/>
        </authorList>
    </citation>
    <scope>NUCLEOTIDE SEQUENCE [LARGE SCALE GENOMIC DNA]</scope>
    <source>
        <strain evidence="2 3">DSM 17801</strain>
    </source>
</reference>
<proteinExistence type="predicted"/>
<gene>
    <name evidence="2" type="ORF">CSC65_14065</name>
</gene>
<evidence type="ECO:0008006" key="4">
    <source>
        <dbReference type="Google" id="ProtNLM"/>
    </source>
</evidence>
<keyword evidence="1" id="KW-0472">Membrane</keyword>
<keyword evidence="1" id="KW-1133">Transmembrane helix</keyword>
<comment type="caution">
    <text evidence="2">The sequence shown here is derived from an EMBL/GenBank/DDBJ whole genome shotgun (WGS) entry which is preliminary data.</text>
</comment>
<dbReference type="Proteomes" id="UP000788419">
    <property type="component" value="Unassembled WGS sequence"/>
</dbReference>
<feature type="transmembrane region" description="Helical" evidence="1">
    <location>
        <begin position="48"/>
        <end position="67"/>
    </location>
</feature>
<evidence type="ECO:0000313" key="3">
    <source>
        <dbReference type="Proteomes" id="UP000788419"/>
    </source>
</evidence>